<organism evidence="6 7">
    <name type="scientific">Rhizobium tropici</name>
    <dbReference type="NCBI Taxonomy" id="398"/>
    <lineage>
        <taxon>Bacteria</taxon>
        <taxon>Pseudomonadati</taxon>
        <taxon>Pseudomonadota</taxon>
        <taxon>Alphaproteobacteria</taxon>
        <taxon>Hyphomicrobiales</taxon>
        <taxon>Rhizobiaceae</taxon>
        <taxon>Rhizobium/Agrobacterium group</taxon>
        <taxon>Rhizobium</taxon>
    </lineage>
</organism>
<comment type="similarity">
    <text evidence="1">Belongs to the LysR transcriptional regulatory family.</text>
</comment>
<evidence type="ECO:0000256" key="4">
    <source>
        <dbReference type="ARBA" id="ARBA00023163"/>
    </source>
</evidence>
<proteinExistence type="inferred from homology"/>
<dbReference type="Gene3D" id="1.10.10.10">
    <property type="entry name" value="Winged helix-like DNA-binding domain superfamily/Winged helix DNA-binding domain"/>
    <property type="match status" value="1"/>
</dbReference>
<dbReference type="PRINTS" id="PR00039">
    <property type="entry name" value="HTHLYSR"/>
</dbReference>
<dbReference type="AlphaFoldDB" id="A0A329Y6W9"/>
<comment type="caution">
    <text evidence="6">The sequence shown here is derived from an EMBL/GenBank/DDBJ whole genome shotgun (WGS) entry which is preliminary data.</text>
</comment>
<dbReference type="GO" id="GO:0003700">
    <property type="term" value="F:DNA-binding transcription factor activity"/>
    <property type="evidence" value="ECO:0007669"/>
    <property type="project" value="InterPro"/>
</dbReference>
<dbReference type="PANTHER" id="PTHR30537">
    <property type="entry name" value="HTH-TYPE TRANSCRIPTIONAL REGULATOR"/>
    <property type="match status" value="1"/>
</dbReference>
<accession>A0A329Y6W9</accession>
<dbReference type="InterPro" id="IPR000847">
    <property type="entry name" value="LysR_HTH_N"/>
</dbReference>
<dbReference type="Proteomes" id="UP000251205">
    <property type="component" value="Unassembled WGS sequence"/>
</dbReference>
<dbReference type="CDD" id="cd08432">
    <property type="entry name" value="PBP2_GcdR_TrpI_HvrB_AmpR_like"/>
    <property type="match status" value="1"/>
</dbReference>
<protein>
    <submittedName>
        <fullName evidence="6">Transcriptional regulator</fullName>
    </submittedName>
</protein>
<evidence type="ECO:0000313" key="7">
    <source>
        <dbReference type="Proteomes" id="UP000251205"/>
    </source>
</evidence>
<evidence type="ECO:0000256" key="1">
    <source>
        <dbReference type="ARBA" id="ARBA00009437"/>
    </source>
</evidence>
<name>A0A329Y6W9_RHITR</name>
<evidence type="ECO:0000256" key="2">
    <source>
        <dbReference type="ARBA" id="ARBA00023015"/>
    </source>
</evidence>
<evidence type="ECO:0000259" key="5">
    <source>
        <dbReference type="PROSITE" id="PS50931"/>
    </source>
</evidence>
<dbReference type="InterPro" id="IPR036388">
    <property type="entry name" value="WH-like_DNA-bd_sf"/>
</dbReference>
<evidence type="ECO:0000256" key="3">
    <source>
        <dbReference type="ARBA" id="ARBA00023125"/>
    </source>
</evidence>
<dbReference type="Gene3D" id="3.40.190.10">
    <property type="entry name" value="Periplasmic binding protein-like II"/>
    <property type="match status" value="2"/>
</dbReference>
<dbReference type="GO" id="GO:0006351">
    <property type="term" value="P:DNA-templated transcription"/>
    <property type="evidence" value="ECO:0007669"/>
    <property type="project" value="TreeGrafter"/>
</dbReference>
<reference evidence="6 7" key="1">
    <citation type="submission" date="2018-06" db="EMBL/GenBank/DDBJ databases">
        <title>Whole Genome Sequence of an efficient microsymbiont, Rhizobium tropici.</title>
        <authorList>
            <person name="Srinivasan R."/>
            <person name="Singh H.V."/>
            <person name="Srivastava R."/>
            <person name="Kumari B."/>
            <person name="Radhakrishna A."/>
        </authorList>
    </citation>
    <scope>NUCLEOTIDE SEQUENCE [LARGE SCALE GENOMIC DNA]</scope>
    <source>
        <strain evidence="6 7">IGFRI Rhizo-19</strain>
    </source>
</reference>
<dbReference type="EMBL" id="QMKK01000046">
    <property type="protein sequence ID" value="RAX39521.1"/>
    <property type="molecule type" value="Genomic_DNA"/>
</dbReference>
<sequence>MMDQLPSLSALRAFEASARHLSMTLAANELHVTPGAISLQIRDLETALGVRLFERRTRSLALTSEGAEYFATMRTAFRLIREATAALAMRSKDTVLTVTCTAGFATHWLVPRLRRFEEAHPDIDLRISASHRMMDFQRDGIDIAIRHGLGGYEGLASERLLDDEYVPVCTPETAAALGPSPEVDALANLTLIHDVYRRDWELWLQAAGATRVDAMHGPVFTDGTGAYHAMKAGLGIALMRRSFVEQELAEGTLVAPFPIGFASALAYHLVYPPGALERPAIAALRSWLFSEVSRTVPSA</sequence>
<gene>
    <name evidence="6" type="ORF">DQ393_20890</name>
</gene>
<dbReference type="GO" id="GO:0043565">
    <property type="term" value="F:sequence-specific DNA binding"/>
    <property type="evidence" value="ECO:0007669"/>
    <property type="project" value="TreeGrafter"/>
</dbReference>
<dbReference type="Pfam" id="PF00126">
    <property type="entry name" value="HTH_1"/>
    <property type="match status" value="1"/>
</dbReference>
<dbReference type="SUPFAM" id="SSF46785">
    <property type="entry name" value="Winged helix' DNA-binding domain"/>
    <property type="match status" value="1"/>
</dbReference>
<dbReference type="Pfam" id="PF03466">
    <property type="entry name" value="LysR_substrate"/>
    <property type="match status" value="1"/>
</dbReference>
<dbReference type="SUPFAM" id="SSF53850">
    <property type="entry name" value="Periplasmic binding protein-like II"/>
    <property type="match status" value="1"/>
</dbReference>
<dbReference type="FunFam" id="1.10.10.10:FF:000038">
    <property type="entry name" value="Glycine cleavage system transcriptional activator"/>
    <property type="match status" value="1"/>
</dbReference>
<keyword evidence="3" id="KW-0238">DNA-binding</keyword>
<dbReference type="InterPro" id="IPR036390">
    <property type="entry name" value="WH_DNA-bd_sf"/>
</dbReference>
<dbReference type="InterPro" id="IPR058163">
    <property type="entry name" value="LysR-type_TF_proteobact-type"/>
</dbReference>
<dbReference type="NCBIfam" id="NF008352">
    <property type="entry name" value="PRK11139.1"/>
    <property type="match status" value="1"/>
</dbReference>
<keyword evidence="4" id="KW-0804">Transcription</keyword>
<dbReference type="PROSITE" id="PS50931">
    <property type="entry name" value="HTH_LYSR"/>
    <property type="match status" value="1"/>
</dbReference>
<dbReference type="OrthoDB" id="9793571at2"/>
<evidence type="ECO:0000313" key="6">
    <source>
        <dbReference type="EMBL" id="RAX39521.1"/>
    </source>
</evidence>
<feature type="domain" description="HTH lysR-type" evidence="5">
    <location>
        <begin position="6"/>
        <end position="63"/>
    </location>
</feature>
<dbReference type="PANTHER" id="PTHR30537:SF74">
    <property type="entry name" value="HTH-TYPE TRANSCRIPTIONAL REGULATOR TRPI"/>
    <property type="match status" value="1"/>
</dbReference>
<dbReference type="InterPro" id="IPR005119">
    <property type="entry name" value="LysR_subst-bd"/>
</dbReference>
<keyword evidence="2" id="KW-0805">Transcription regulation</keyword>